<keyword evidence="2 4" id="KW-0413">Isomerase</keyword>
<evidence type="ECO:0000256" key="3">
    <source>
        <dbReference type="ARBA" id="ARBA00023277"/>
    </source>
</evidence>
<evidence type="ECO:0000256" key="2">
    <source>
        <dbReference type="ARBA" id="ARBA00023235"/>
    </source>
</evidence>
<feature type="binding site" evidence="4">
    <location>
        <begin position="10"/>
        <end position="11"/>
    </location>
    <ligand>
        <name>NADP(+)</name>
        <dbReference type="ChEBI" id="CHEBI:58349"/>
    </ligand>
</feature>
<evidence type="ECO:0000256" key="4">
    <source>
        <dbReference type="HAMAP-Rule" id="MF_01601"/>
    </source>
</evidence>
<dbReference type="Gene3D" id="3.40.50.720">
    <property type="entry name" value="NAD(P)-binding Rossmann-like Domain"/>
    <property type="match status" value="1"/>
</dbReference>
<sequence length="330" mass="37032">MHIVTGGAGFIGSAIVWKLNNMGVDDILIVDDLGHDDTFKNLVGLRFADYLHKDDFLVRIEGHTDPFNPAALVHMGACSATTETDAERLMRVNYHYSKSVCQYATSRDARFIHASSASTYGDGSRGFDDDPATLDDLRPLNMYALTKHLFDLWLRRHGFLSRVASLKFFNVFGPNEYHKGEMRSVVCKAFEKIRDTGRLALFKSDREDYPDGGQMRDFVWVKDCAEVVWWLLENPHAGGILNVGTGQARTWNDLARAVFAAMGREPKIDYVEMPGKLRGKYQYFTEARVERLRAAGYQAPMTPLEDAVADYVTGYLATDNPYLSAAISCA</sequence>
<dbReference type="CDD" id="cd05248">
    <property type="entry name" value="ADP_GME_SDR_e"/>
    <property type="match status" value="1"/>
</dbReference>
<feature type="binding site" evidence="4">
    <location>
        <position position="216"/>
    </location>
    <ligand>
        <name>substrate</name>
    </ligand>
</feature>
<dbReference type="InterPro" id="IPR011912">
    <property type="entry name" value="Heptose_epim"/>
</dbReference>
<feature type="binding site" evidence="4">
    <location>
        <position position="181"/>
    </location>
    <ligand>
        <name>substrate</name>
    </ligand>
</feature>
<dbReference type="PANTHER" id="PTHR43103">
    <property type="entry name" value="NUCLEOSIDE-DIPHOSPHATE-SUGAR EPIMERASE"/>
    <property type="match status" value="1"/>
</dbReference>
<dbReference type="EMBL" id="JAAGRQ010000056">
    <property type="protein sequence ID" value="NDY57655.1"/>
    <property type="molecule type" value="Genomic_DNA"/>
</dbReference>
<comment type="similarity">
    <text evidence="4">Belongs to the NAD(P)-dependent epimerase/dehydratase family. HldD subfamily.</text>
</comment>
<comment type="pathway">
    <text evidence="4">Nucleotide-sugar biosynthesis; ADP-L-glycero-beta-D-manno-heptose biosynthesis; ADP-L-glycero-beta-D-manno-heptose from D-glycero-beta-D-manno-heptose 7-phosphate: step 4/4.</text>
</comment>
<dbReference type="InterPro" id="IPR036291">
    <property type="entry name" value="NAD(P)-bd_dom_sf"/>
</dbReference>
<dbReference type="Gene3D" id="3.90.25.10">
    <property type="entry name" value="UDP-galactose 4-epimerase, domain 1"/>
    <property type="match status" value="1"/>
</dbReference>
<feature type="active site" description="Proton acceptor" evidence="4">
    <location>
        <position position="143"/>
    </location>
</feature>
<comment type="subunit">
    <text evidence="4">Homopentamer.</text>
</comment>
<dbReference type="EC" id="5.1.3.20" evidence="4"/>
<name>A0A7K3NPC3_9BACT</name>
<comment type="function">
    <text evidence="4">Catalyzes the interconversion between ADP-D-glycero-beta-D-manno-heptose and ADP-L-glycero-beta-D-manno-heptose via an epimerization at carbon 6 of the heptose.</text>
</comment>
<evidence type="ECO:0000256" key="1">
    <source>
        <dbReference type="ARBA" id="ARBA00022857"/>
    </source>
</evidence>
<feature type="binding site" evidence="4">
    <location>
        <position position="188"/>
    </location>
    <ligand>
        <name>substrate</name>
    </ligand>
</feature>
<evidence type="ECO:0000313" key="7">
    <source>
        <dbReference type="Proteomes" id="UP000469724"/>
    </source>
</evidence>
<dbReference type="PANTHER" id="PTHR43103:SF3">
    <property type="entry name" value="ADP-L-GLYCERO-D-MANNO-HEPTOSE-6-EPIMERASE"/>
    <property type="match status" value="1"/>
</dbReference>
<feature type="active site" description="Proton acceptor" evidence="4">
    <location>
        <position position="179"/>
    </location>
</feature>
<dbReference type="RefSeq" id="WP_163302739.1">
    <property type="nucleotide sequence ID" value="NZ_JAAGRQ010000056.1"/>
</dbReference>
<dbReference type="GO" id="GO:0005975">
    <property type="term" value="P:carbohydrate metabolic process"/>
    <property type="evidence" value="ECO:0007669"/>
    <property type="project" value="UniProtKB-UniRule"/>
</dbReference>
<comment type="domain">
    <text evidence="4">Contains a large N-terminal NADP-binding domain, and a smaller C-terminal substrate-binding domain.</text>
</comment>
<comment type="caution">
    <text evidence="4">Lacks conserved residue(s) required for the propagation of feature annotation.</text>
</comment>
<protein>
    <recommendedName>
        <fullName evidence="4">ADP-L-glycero-D-manno-heptose-6-epimerase</fullName>
        <ecNumber evidence="4">5.1.3.20</ecNumber>
    </recommendedName>
    <alternativeName>
        <fullName evidence="4">ADP-L-glycero-beta-D-manno-heptose-6-epimerase</fullName>
        <shortName evidence="4">ADP-glyceromanno-heptose 6-epimerase</shortName>
        <shortName evidence="4">ADP-hep 6-epimerase</shortName>
        <shortName evidence="4">AGME</shortName>
    </alternativeName>
</protein>
<feature type="binding site" evidence="4">
    <location>
        <begin position="202"/>
        <end position="205"/>
    </location>
    <ligand>
        <name>substrate</name>
    </ligand>
</feature>
<feature type="binding site" evidence="4">
    <location>
        <position position="53"/>
    </location>
    <ligand>
        <name>NADP(+)</name>
        <dbReference type="ChEBI" id="CHEBI:58349"/>
    </ligand>
</feature>
<dbReference type="GO" id="GO:0008712">
    <property type="term" value="F:ADP-glyceromanno-heptose 6-epimerase activity"/>
    <property type="evidence" value="ECO:0007669"/>
    <property type="project" value="UniProtKB-UniRule"/>
</dbReference>
<dbReference type="HAMAP" id="MF_01601">
    <property type="entry name" value="Heptose_epimerase"/>
    <property type="match status" value="1"/>
</dbReference>
<feature type="binding site" evidence="4">
    <location>
        <position position="179"/>
    </location>
    <ligand>
        <name>NADP(+)</name>
        <dbReference type="ChEBI" id="CHEBI:58349"/>
    </ligand>
</feature>
<proteinExistence type="inferred from homology"/>
<feature type="binding site" evidence="4">
    <location>
        <begin position="31"/>
        <end position="32"/>
    </location>
    <ligand>
        <name>NADP(+)</name>
        <dbReference type="ChEBI" id="CHEBI:58349"/>
    </ligand>
</feature>
<dbReference type="Proteomes" id="UP000469724">
    <property type="component" value="Unassembled WGS sequence"/>
</dbReference>
<dbReference type="UniPathway" id="UPA00356">
    <property type="reaction ID" value="UER00440"/>
</dbReference>
<keyword evidence="7" id="KW-1185">Reference proteome</keyword>
<feature type="binding site" evidence="4">
    <location>
        <position position="281"/>
    </location>
    <ligand>
        <name>substrate</name>
    </ligand>
</feature>
<feature type="domain" description="NAD-dependent epimerase/dehydratase" evidence="5">
    <location>
        <begin position="3"/>
        <end position="244"/>
    </location>
</feature>
<dbReference type="GO" id="GO:0050661">
    <property type="term" value="F:NADP binding"/>
    <property type="evidence" value="ECO:0007669"/>
    <property type="project" value="InterPro"/>
</dbReference>
<feature type="binding site" evidence="4">
    <location>
        <position position="170"/>
    </location>
    <ligand>
        <name>substrate</name>
    </ligand>
</feature>
<dbReference type="NCBIfam" id="TIGR02197">
    <property type="entry name" value="heptose_epim"/>
    <property type="match status" value="1"/>
</dbReference>
<feature type="binding site" evidence="4">
    <location>
        <position position="147"/>
    </location>
    <ligand>
        <name>NADP(+)</name>
        <dbReference type="ChEBI" id="CHEBI:58349"/>
    </ligand>
</feature>
<accession>A0A7K3NPC3</accession>
<evidence type="ECO:0000313" key="6">
    <source>
        <dbReference type="EMBL" id="NDY57655.1"/>
    </source>
</evidence>
<gene>
    <name evidence="6" type="primary">rfaD</name>
    <name evidence="4" type="synonym">hldD</name>
    <name evidence="6" type="ORF">G3N56_13035</name>
</gene>
<evidence type="ECO:0000259" key="5">
    <source>
        <dbReference type="Pfam" id="PF01370"/>
    </source>
</evidence>
<comment type="catalytic activity">
    <reaction evidence="4">
        <text>ADP-D-glycero-beta-D-manno-heptose = ADP-L-glycero-beta-D-manno-heptose</text>
        <dbReference type="Rhea" id="RHEA:17577"/>
        <dbReference type="ChEBI" id="CHEBI:59967"/>
        <dbReference type="ChEBI" id="CHEBI:61506"/>
        <dbReference type="EC" id="5.1.3.20"/>
    </reaction>
</comment>
<keyword evidence="1 4" id="KW-0521">NADP</keyword>
<dbReference type="InterPro" id="IPR001509">
    <property type="entry name" value="Epimerase_deHydtase"/>
</dbReference>
<reference evidence="6 7" key="1">
    <citation type="submission" date="2020-02" db="EMBL/GenBank/DDBJ databases">
        <title>Comparative genomics of sulfur disproportionating microorganisms.</title>
        <authorList>
            <person name="Ward L.M."/>
            <person name="Bertran E."/>
            <person name="Johnston D.T."/>
        </authorList>
    </citation>
    <scope>NUCLEOTIDE SEQUENCE [LARGE SCALE GENOMIC DNA]</scope>
    <source>
        <strain evidence="6 7">DSM 3696</strain>
    </source>
</reference>
<organism evidence="6 7">
    <name type="scientific">Desulfolutivibrio sulfodismutans</name>
    <dbReference type="NCBI Taxonomy" id="63561"/>
    <lineage>
        <taxon>Bacteria</taxon>
        <taxon>Pseudomonadati</taxon>
        <taxon>Thermodesulfobacteriota</taxon>
        <taxon>Desulfovibrionia</taxon>
        <taxon>Desulfovibrionales</taxon>
        <taxon>Desulfovibrionaceae</taxon>
        <taxon>Desulfolutivibrio</taxon>
    </lineage>
</organism>
<dbReference type="AlphaFoldDB" id="A0A7K3NPC3"/>
<feature type="binding site" evidence="4">
    <location>
        <begin position="75"/>
        <end position="79"/>
    </location>
    <ligand>
        <name>NADP(+)</name>
        <dbReference type="ChEBI" id="CHEBI:58349"/>
    </ligand>
</feature>
<comment type="cofactor">
    <cofactor evidence="4">
        <name>NADP(+)</name>
        <dbReference type="ChEBI" id="CHEBI:58349"/>
    </cofactor>
    <text evidence="4">Binds 1 NADP(+) per subunit.</text>
</comment>
<comment type="caution">
    <text evidence="6">The sequence shown here is derived from an EMBL/GenBank/DDBJ whole genome shotgun (WGS) entry which is preliminary data.</text>
</comment>
<keyword evidence="3 4" id="KW-0119">Carbohydrate metabolism</keyword>
<dbReference type="SUPFAM" id="SSF51735">
    <property type="entry name" value="NAD(P)-binding Rossmann-fold domains"/>
    <property type="match status" value="1"/>
</dbReference>
<feature type="binding site" evidence="4">
    <location>
        <position position="171"/>
    </location>
    <ligand>
        <name>NADP(+)</name>
        <dbReference type="ChEBI" id="CHEBI:58349"/>
    </ligand>
</feature>
<dbReference type="GO" id="GO:0097171">
    <property type="term" value="P:ADP-L-glycero-beta-D-manno-heptose biosynthetic process"/>
    <property type="evidence" value="ECO:0007669"/>
    <property type="project" value="UniProtKB-UniPathway"/>
</dbReference>
<dbReference type="Pfam" id="PF01370">
    <property type="entry name" value="Epimerase"/>
    <property type="match status" value="1"/>
</dbReference>